<reference evidence="2 3" key="1">
    <citation type="submission" date="2020-11" db="EMBL/GenBank/DDBJ databases">
        <authorList>
            <person name="Wallbank WR R."/>
            <person name="Pardo Diaz C."/>
            <person name="Kozak K."/>
            <person name="Martin S."/>
            <person name="Jiggins C."/>
            <person name="Moest M."/>
            <person name="Warren A I."/>
            <person name="Generalovic N T."/>
            <person name="Byers J.R.P. K."/>
            <person name="Montejo-Kovacevich G."/>
            <person name="Yen C E."/>
        </authorList>
    </citation>
    <scope>NUCLEOTIDE SEQUENCE [LARGE SCALE GENOMIC DNA]</scope>
</reference>
<dbReference type="OMA" id="PSGWNDE"/>
<protein>
    <submittedName>
        <fullName evidence="2">Uncharacterized protein</fullName>
    </submittedName>
</protein>
<proteinExistence type="predicted"/>
<evidence type="ECO:0000256" key="1">
    <source>
        <dbReference type="SAM" id="SignalP"/>
    </source>
</evidence>
<name>A0A7R8YUK7_HERIL</name>
<dbReference type="Proteomes" id="UP000594454">
    <property type="component" value="Chromosome 3"/>
</dbReference>
<evidence type="ECO:0000313" key="2">
    <source>
        <dbReference type="EMBL" id="CAD7085907.1"/>
    </source>
</evidence>
<dbReference type="OrthoDB" id="8032897at2759"/>
<dbReference type="EMBL" id="LR899011">
    <property type="protein sequence ID" value="CAD7085907.1"/>
    <property type="molecule type" value="Genomic_DNA"/>
</dbReference>
<gene>
    <name evidence="2" type="ORF">HERILL_LOCUS8718</name>
</gene>
<dbReference type="InParanoid" id="A0A7R8YUK7"/>
<keyword evidence="1" id="KW-0732">Signal</keyword>
<dbReference type="PROSITE" id="PS51257">
    <property type="entry name" value="PROKAR_LIPOPROTEIN"/>
    <property type="match status" value="1"/>
</dbReference>
<feature type="signal peptide" evidence="1">
    <location>
        <begin position="1"/>
        <end position="26"/>
    </location>
</feature>
<evidence type="ECO:0000313" key="3">
    <source>
        <dbReference type="Proteomes" id="UP000594454"/>
    </source>
</evidence>
<dbReference type="FunCoup" id="A0A7R8YUK7">
    <property type="interactions" value="87"/>
</dbReference>
<dbReference type="AlphaFoldDB" id="A0A7R8YUK7"/>
<organism evidence="2 3">
    <name type="scientific">Hermetia illucens</name>
    <name type="common">Black soldier fly</name>
    <dbReference type="NCBI Taxonomy" id="343691"/>
    <lineage>
        <taxon>Eukaryota</taxon>
        <taxon>Metazoa</taxon>
        <taxon>Ecdysozoa</taxon>
        <taxon>Arthropoda</taxon>
        <taxon>Hexapoda</taxon>
        <taxon>Insecta</taxon>
        <taxon>Pterygota</taxon>
        <taxon>Neoptera</taxon>
        <taxon>Endopterygota</taxon>
        <taxon>Diptera</taxon>
        <taxon>Brachycera</taxon>
        <taxon>Stratiomyomorpha</taxon>
        <taxon>Stratiomyidae</taxon>
        <taxon>Hermetiinae</taxon>
        <taxon>Hermetia</taxon>
    </lineage>
</organism>
<sequence>MMARISSNIALHHLLILAVVLASCTARPQNSIDNQDGLEYQPNLGDIQSYYSYPSQVALESAPINQLQYFIKQLRPASGNSNNFDSLYRVPETKRQMRYRQCYFNPISCFKK</sequence>
<accession>A0A7R8YUK7</accession>
<feature type="chain" id="PRO_5030843714" evidence="1">
    <location>
        <begin position="27"/>
        <end position="112"/>
    </location>
</feature>
<keyword evidence="3" id="KW-1185">Reference proteome</keyword>